<evidence type="ECO:0000313" key="5">
    <source>
        <dbReference type="Proteomes" id="UP000247540"/>
    </source>
</evidence>
<feature type="region of interest" description="Disordered" evidence="2">
    <location>
        <begin position="48"/>
        <end position="78"/>
    </location>
</feature>
<evidence type="ECO:0000256" key="2">
    <source>
        <dbReference type="SAM" id="MobiDB-lite"/>
    </source>
</evidence>
<gene>
    <name evidence="4" type="ORF">DFQ15_101255</name>
</gene>
<accession>A0A318SLE6</accession>
<dbReference type="Pfam" id="PF00515">
    <property type="entry name" value="TPR_1"/>
    <property type="match status" value="1"/>
</dbReference>
<dbReference type="PANTHER" id="PTHR12558:SF13">
    <property type="entry name" value="CELL DIVISION CYCLE PROTEIN 27 HOMOLOG"/>
    <property type="match status" value="1"/>
</dbReference>
<proteinExistence type="predicted"/>
<feature type="compositionally biased region" description="Polar residues" evidence="2">
    <location>
        <begin position="62"/>
        <end position="74"/>
    </location>
</feature>
<dbReference type="EMBL" id="QJTC01000001">
    <property type="protein sequence ID" value="PYE79933.1"/>
    <property type="molecule type" value="Genomic_DNA"/>
</dbReference>
<dbReference type="OrthoDB" id="9814042at2"/>
<sequence length="300" mass="33164">MRGDGGLPLVARAAGALRRTGRGALVLVLVLVLVLGALLLAQGCVQTSTTTSGAPGVRPADSATQRPDLVTSSDEAPERRRARLRYELAANYFQNDQTNIALDEVKQSLTADPTFPDAYNLRGLIYMRLNDYALAEDSFQRAVSLNPRDANAMHNYGWMLCQQQKYPEATAQFRRAVAVPSYTDKAKTLMTEGLCEVRGGAVGEAERTLLESYALDPSNPITGFTLANLLRQRGELARAQFYIRRVNNGEFSTSESLWLGIKIERRLGDQTAVRQLADQLRKRYPLSAERASYDRGAFDE</sequence>
<dbReference type="PROSITE" id="PS50005">
    <property type="entry name" value="TPR"/>
    <property type="match status" value="1"/>
</dbReference>
<keyword evidence="5" id="KW-1185">Reference proteome</keyword>
<dbReference type="AlphaFoldDB" id="A0A318SLE6"/>
<comment type="caution">
    <text evidence="4">The sequence shown here is derived from an EMBL/GenBank/DDBJ whole genome shotgun (WGS) entry which is preliminary data.</text>
</comment>
<keyword evidence="3" id="KW-0472">Membrane</keyword>
<evidence type="ECO:0000313" key="4">
    <source>
        <dbReference type="EMBL" id="PYE79933.1"/>
    </source>
</evidence>
<feature type="transmembrane region" description="Helical" evidence="3">
    <location>
        <begin position="21"/>
        <end position="41"/>
    </location>
</feature>
<keyword evidence="1" id="KW-0802">TPR repeat</keyword>
<protein>
    <submittedName>
        <fullName evidence="4">Type IV pilus assembly protein PilF</fullName>
    </submittedName>
</protein>
<keyword evidence="3" id="KW-1133">Transmembrane helix</keyword>
<dbReference type="NCBIfam" id="TIGR02521">
    <property type="entry name" value="type_IV_pilW"/>
    <property type="match status" value="1"/>
</dbReference>
<dbReference type="InterPro" id="IPR019734">
    <property type="entry name" value="TPR_rpt"/>
</dbReference>
<dbReference type="PROSITE" id="PS50293">
    <property type="entry name" value="TPR_REGION"/>
    <property type="match status" value="1"/>
</dbReference>
<dbReference type="SMART" id="SM00028">
    <property type="entry name" value="TPR"/>
    <property type="match status" value="4"/>
</dbReference>
<dbReference type="InterPro" id="IPR011990">
    <property type="entry name" value="TPR-like_helical_dom_sf"/>
</dbReference>
<dbReference type="Gene3D" id="1.25.40.10">
    <property type="entry name" value="Tetratricopeptide repeat domain"/>
    <property type="match status" value="1"/>
</dbReference>
<dbReference type="InterPro" id="IPR013360">
    <property type="entry name" value="Pilus_4_PilW"/>
</dbReference>
<dbReference type="SUPFAM" id="SSF48452">
    <property type="entry name" value="TPR-like"/>
    <property type="match status" value="1"/>
</dbReference>
<name>A0A318SLE6_9BURK</name>
<keyword evidence="3" id="KW-0812">Transmembrane</keyword>
<evidence type="ECO:0000256" key="3">
    <source>
        <dbReference type="SAM" id="Phobius"/>
    </source>
</evidence>
<dbReference type="PANTHER" id="PTHR12558">
    <property type="entry name" value="CELL DIVISION CYCLE 16,23,27"/>
    <property type="match status" value="1"/>
</dbReference>
<reference evidence="4 5" key="1">
    <citation type="submission" date="2018-06" db="EMBL/GenBank/DDBJ databases">
        <title>Genomic Encyclopedia of Type Strains, Phase III (KMG-III): the genomes of soil and plant-associated and newly described type strains.</title>
        <authorList>
            <person name="Whitman W."/>
        </authorList>
    </citation>
    <scope>NUCLEOTIDE SEQUENCE [LARGE SCALE GENOMIC DNA]</scope>
    <source>
        <strain evidence="4 5">CECT 7646</strain>
    </source>
</reference>
<dbReference type="Proteomes" id="UP000247540">
    <property type="component" value="Unassembled WGS sequence"/>
</dbReference>
<organism evidence="4 5">
    <name type="scientific">Xylophilus ampelinus</name>
    <dbReference type="NCBI Taxonomy" id="54067"/>
    <lineage>
        <taxon>Bacteria</taxon>
        <taxon>Pseudomonadati</taxon>
        <taxon>Pseudomonadota</taxon>
        <taxon>Betaproteobacteria</taxon>
        <taxon>Burkholderiales</taxon>
        <taxon>Xylophilus</taxon>
    </lineage>
</organism>
<evidence type="ECO:0000256" key="1">
    <source>
        <dbReference type="PROSITE-ProRule" id="PRU00339"/>
    </source>
</evidence>
<feature type="repeat" description="TPR" evidence="1">
    <location>
        <begin position="116"/>
        <end position="149"/>
    </location>
</feature>